<evidence type="ECO:0000256" key="1">
    <source>
        <dbReference type="SAM" id="MobiDB-lite"/>
    </source>
</evidence>
<gene>
    <name evidence="2" type="ORF">SCF082_LOCUS8663</name>
</gene>
<sequence length="435" mass="44652">MGNEPALDVEIGCCTHSAPSLQGTGNSGAGGTGETGGVQHEEIVEAPLALAQRERTDKKIISQLRRSAESTSTPASILHRDSAGSRAAISQDDRNAGPIATGVHETGFCKKTKESEGSQTGGHAAKVHGGSPRMSAVRASNERSIEPRPAGVDGTGCSKTMTDCNISHTHGDSTGSSDAINRTDFSSKTVTDCKVSQNVANSSTHGGSVHNSSATAPHDGSAESRPEGVDETGFSKAAKDIAFSTVRGGSPRISAVRASNERSIEPRPAGVDGTGCSKTMTDCNISHTHGDSTGSSDAINRTDFSSKTVTDCKVSQNVANSSTHGGSVHNSSATAPHDGSAESRPAGIDATGFGKKLEHGGLAEIAGFDASDAPLDGGVGSKVDGLHEPEVTESLRRRVAFLEALLGDGCPAQAPYSVFCRTQRMEGKMGALQMR</sequence>
<keyword evidence="3" id="KW-1185">Reference proteome</keyword>
<feature type="region of interest" description="Disordered" evidence="1">
    <location>
        <begin position="15"/>
        <end position="36"/>
    </location>
</feature>
<feature type="compositionally biased region" description="Basic and acidic residues" evidence="1">
    <location>
        <begin position="107"/>
        <end position="116"/>
    </location>
</feature>
<evidence type="ECO:0000313" key="3">
    <source>
        <dbReference type="Proteomes" id="UP001642464"/>
    </source>
</evidence>
<reference evidence="2 3" key="1">
    <citation type="submission" date="2024-02" db="EMBL/GenBank/DDBJ databases">
        <authorList>
            <person name="Chen Y."/>
            <person name="Shah S."/>
            <person name="Dougan E. K."/>
            <person name="Thang M."/>
            <person name="Chan C."/>
        </authorList>
    </citation>
    <scope>NUCLEOTIDE SEQUENCE [LARGE SCALE GENOMIC DNA]</scope>
</reference>
<feature type="region of interest" description="Disordered" evidence="1">
    <location>
        <begin position="255"/>
        <end position="276"/>
    </location>
</feature>
<organism evidence="2 3">
    <name type="scientific">Durusdinium trenchii</name>
    <dbReference type="NCBI Taxonomy" id="1381693"/>
    <lineage>
        <taxon>Eukaryota</taxon>
        <taxon>Sar</taxon>
        <taxon>Alveolata</taxon>
        <taxon>Dinophyceae</taxon>
        <taxon>Suessiales</taxon>
        <taxon>Symbiodiniaceae</taxon>
        <taxon>Durusdinium</taxon>
    </lineage>
</organism>
<dbReference type="Proteomes" id="UP001642464">
    <property type="component" value="Unassembled WGS sequence"/>
</dbReference>
<proteinExistence type="predicted"/>
<comment type="caution">
    <text evidence="2">The sequence shown here is derived from an EMBL/GenBank/DDBJ whole genome shotgun (WGS) entry which is preliminary data.</text>
</comment>
<feature type="region of interest" description="Disordered" evidence="1">
    <location>
        <begin position="63"/>
        <end position="157"/>
    </location>
</feature>
<feature type="compositionally biased region" description="Polar residues" evidence="1">
    <location>
        <begin position="199"/>
        <end position="215"/>
    </location>
</feature>
<evidence type="ECO:0000313" key="2">
    <source>
        <dbReference type="EMBL" id="CAK9005571.1"/>
    </source>
</evidence>
<feature type="compositionally biased region" description="Polar residues" evidence="1">
    <location>
        <begin position="318"/>
        <end position="334"/>
    </location>
</feature>
<feature type="region of interest" description="Disordered" evidence="1">
    <location>
        <begin position="318"/>
        <end position="352"/>
    </location>
</feature>
<name>A0ABP0IU17_9DINO</name>
<protein>
    <submittedName>
        <fullName evidence="2">Uncharacterized protein</fullName>
    </submittedName>
</protein>
<feature type="compositionally biased region" description="Gly residues" evidence="1">
    <location>
        <begin position="25"/>
        <end position="36"/>
    </location>
</feature>
<dbReference type="EMBL" id="CAXAMM010004980">
    <property type="protein sequence ID" value="CAK9005571.1"/>
    <property type="molecule type" value="Genomic_DNA"/>
</dbReference>
<accession>A0ABP0IU17</accession>
<feature type="region of interest" description="Disordered" evidence="1">
    <location>
        <begin position="199"/>
        <end position="236"/>
    </location>
</feature>